<dbReference type="Proteomes" id="UP000198901">
    <property type="component" value="Unassembled WGS sequence"/>
</dbReference>
<keyword evidence="2" id="KW-1185">Reference proteome</keyword>
<evidence type="ECO:0000313" key="1">
    <source>
        <dbReference type="EMBL" id="SDM57953.1"/>
    </source>
</evidence>
<gene>
    <name evidence="1" type="ORF">SAMN04488090_3777</name>
</gene>
<dbReference type="STRING" id="563176.SAMN04488090_3777"/>
<dbReference type="RefSeq" id="WP_143011155.1">
    <property type="nucleotide sequence ID" value="NZ_FNGS01000007.1"/>
</dbReference>
<dbReference type="AlphaFoldDB" id="A0A1G9UDQ9"/>
<organism evidence="1 2">
    <name type="scientific">Siphonobacter aquaeclarae</name>
    <dbReference type="NCBI Taxonomy" id="563176"/>
    <lineage>
        <taxon>Bacteria</taxon>
        <taxon>Pseudomonadati</taxon>
        <taxon>Bacteroidota</taxon>
        <taxon>Cytophagia</taxon>
        <taxon>Cytophagales</taxon>
        <taxon>Cytophagaceae</taxon>
        <taxon>Siphonobacter</taxon>
    </lineage>
</organism>
<protein>
    <submittedName>
        <fullName evidence="1">Uncharacterized protein</fullName>
    </submittedName>
</protein>
<reference evidence="1 2" key="1">
    <citation type="submission" date="2016-10" db="EMBL/GenBank/DDBJ databases">
        <authorList>
            <person name="de Groot N.N."/>
        </authorList>
    </citation>
    <scope>NUCLEOTIDE SEQUENCE [LARGE SCALE GENOMIC DNA]</scope>
    <source>
        <strain evidence="1 2">DSM 21668</strain>
    </source>
</reference>
<dbReference type="EMBL" id="FNGS01000007">
    <property type="protein sequence ID" value="SDM57953.1"/>
    <property type="molecule type" value="Genomic_DNA"/>
</dbReference>
<name>A0A1G9UDQ9_9BACT</name>
<sequence length="64" mass="6937">MNQPFIFGGIQGIRGKERGLVCRKNQLENGRPTAQSGKEIVVKQAGAPVARGQKHGQFARSHVP</sequence>
<accession>A0A1G9UDQ9</accession>
<proteinExistence type="predicted"/>
<evidence type="ECO:0000313" key="2">
    <source>
        <dbReference type="Proteomes" id="UP000198901"/>
    </source>
</evidence>